<evidence type="ECO:0000313" key="12">
    <source>
        <dbReference type="EMBL" id="KAJ6982309.1"/>
    </source>
</evidence>
<comment type="function">
    <text evidence="9">Promotes plant cell differentiation, organogenesis and somatic embryogenesis as well as cell proliferation.</text>
</comment>
<keyword evidence="8 9" id="KW-0339">Growth factor</keyword>
<comment type="PTM">
    <text evidence="9">Sulfation is important for activity and for the binding to a putative membrane receptor.</text>
</comment>
<protein>
    <recommendedName>
        <fullName evidence="9">Phytosulfokine</fullName>
    </recommendedName>
    <component>
        <recommendedName>
            <fullName evidence="9">Phytosulfokine-alpha</fullName>
            <shortName evidence="9">PSK-alpha</shortName>
            <shortName evidence="9">Phytosulfokine-a</shortName>
        </recommendedName>
    </component>
    <component>
        <recommendedName>
            <fullName evidence="9">Phytosulfokine-beta</fullName>
            <shortName evidence="9">PSK-beta</shortName>
            <shortName evidence="9">Phytosulfokine-b</shortName>
        </recommendedName>
    </component>
</protein>
<dbReference type="GO" id="GO:0008283">
    <property type="term" value="P:cell population proliferation"/>
    <property type="evidence" value="ECO:0007669"/>
    <property type="project" value="UniProtKB-UniRule"/>
</dbReference>
<evidence type="ECO:0000256" key="6">
    <source>
        <dbReference type="ARBA" id="ARBA00022729"/>
    </source>
</evidence>
<keyword evidence="3 9" id="KW-0217">Developmental protein</keyword>
<gene>
    <name evidence="11" type="ORF">NC653_025412</name>
    <name evidence="12" type="ORF">NC653_025419</name>
</gene>
<feature type="compositionally biased region" description="Low complexity" evidence="10">
    <location>
        <begin position="83"/>
        <end position="100"/>
    </location>
</feature>
<accession>A0AAD6MBQ4</accession>
<evidence type="ECO:0000256" key="4">
    <source>
        <dbReference type="ARBA" id="ARBA00022525"/>
    </source>
</evidence>
<comment type="caution">
    <text evidence="11">The sequence shown here is derived from an EMBL/GenBank/DDBJ whole genome shotgun (WGS) entry which is preliminary data.</text>
</comment>
<evidence type="ECO:0000256" key="10">
    <source>
        <dbReference type="SAM" id="MobiDB-lite"/>
    </source>
</evidence>
<keyword evidence="13" id="KW-1185">Reference proteome</keyword>
<dbReference type="Pfam" id="PF06404">
    <property type="entry name" value="PSK"/>
    <property type="match status" value="1"/>
</dbReference>
<evidence type="ECO:0000256" key="5">
    <source>
        <dbReference type="ARBA" id="ARBA00022641"/>
    </source>
</evidence>
<evidence type="ECO:0000256" key="8">
    <source>
        <dbReference type="ARBA" id="ARBA00023030"/>
    </source>
</evidence>
<evidence type="ECO:0000256" key="2">
    <source>
        <dbReference type="ARBA" id="ARBA00010781"/>
    </source>
</evidence>
<name>A0AAD6MBQ4_9ROSI</name>
<comment type="similarity">
    <text evidence="2 9">Belongs to the phytosulfokine family.</text>
</comment>
<dbReference type="PANTHER" id="PTHR33285:SF57">
    <property type="entry name" value="PHYTOSULFOKINES 1"/>
    <property type="match status" value="1"/>
</dbReference>
<dbReference type="Proteomes" id="UP001164929">
    <property type="component" value="Chromosome 10"/>
</dbReference>
<dbReference type="GO" id="GO:0005576">
    <property type="term" value="C:extracellular region"/>
    <property type="evidence" value="ECO:0007669"/>
    <property type="project" value="UniProtKB-SubCell"/>
</dbReference>
<dbReference type="PANTHER" id="PTHR33285">
    <property type="entry name" value="PHYTOSULFOKINES 3"/>
    <property type="match status" value="1"/>
</dbReference>
<proteinExistence type="inferred from homology"/>
<evidence type="ECO:0000256" key="1">
    <source>
        <dbReference type="ARBA" id="ARBA00004613"/>
    </source>
</evidence>
<keyword evidence="4 9" id="KW-0964">Secreted</keyword>
<organism evidence="11 13">
    <name type="scientific">Populus alba x Populus x berolinensis</name>
    <dbReference type="NCBI Taxonomy" id="444605"/>
    <lineage>
        <taxon>Eukaryota</taxon>
        <taxon>Viridiplantae</taxon>
        <taxon>Streptophyta</taxon>
        <taxon>Embryophyta</taxon>
        <taxon>Tracheophyta</taxon>
        <taxon>Spermatophyta</taxon>
        <taxon>Magnoliopsida</taxon>
        <taxon>eudicotyledons</taxon>
        <taxon>Gunneridae</taxon>
        <taxon>Pentapetalae</taxon>
        <taxon>rosids</taxon>
        <taxon>fabids</taxon>
        <taxon>Malpighiales</taxon>
        <taxon>Salicaceae</taxon>
        <taxon>Saliceae</taxon>
        <taxon>Populus</taxon>
    </lineage>
</organism>
<evidence type="ECO:0000313" key="11">
    <source>
        <dbReference type="EMBL" id="KAJ6982291.1"/>
    </source>
</evidence>
<dbReference type="AlphaFoldDB" id="A0AAD6MBQ4"/>
<evidence type="ECO:0000313" key="13">
    <source>
        <dbReference type="Proteomes" id="UP001164929"/>
    </source>
</evidence>
<keyword evidence="5 9" id="KW-0765">Sulfation</keyword>
<dbReference type="EMBL" id="JAQIZT010000010">
    <property type="protein sequence ID" value="KAJ6982309.1"/>
    <property type="molecule type" value="Genomic_DNA"/>
</dbReference>
<evidence type="ECO:0000256" key="7">
    <source>
        <dbReference type="ARBA" id="ARBA00022782"/>
    </source>
</evidence>
<evidence type="ECO:0000256" key="9">
    <source>
        <dbReference type="RuleBase" id="RU368031"/>
    </source>
</evidence>
<evidence type="ECO:0000256" key="3">
    <source>
        <dbReference type="ARBA" id="ARBA00022473"/>
    </source>
</evidence>
<comment type="subcellular location">
    <subcellularLocation>
        <location evidence="1 9">Secreted</location>
    </subcellularLocation>
</comment>
<dbReference type="GO" id="GO:0030154">
    <property type="term" value="P:cell differentiation"/>
    <property type="evidence" value="ECO:0007669"/>
    <property type="project" value="UniProtKB-UniRule"/>
</dbReference>
<keyword evidence="6 9" id="KW-0732">Signal</keyword>
<feature type="compositionally biased region" description="Polar residues" evidence="10">
    <location>
        <begin position="105"/>
        <end position="114"/>
    </location>
</feature>
<comment type="PTM">
    <text evidence="9">PSK-alpha is produced by endopeptidase digestion. PSK-beta is produced from PSK-alpha by exopeptidase digestion.</text>
</comment>
<keyword evidence="7 9" id="KW-0221">Differentiation</keyword>
<reference evidence="11" key="1">
    <citation type="journal article" date="2023" name="Mol. Ecol. Resour.">
        <title>Chromosome-level genome assembly of a triploid poplar Populus alba 'Berolinensis'.</title>
        <authorList>
            <person name="Chen S."/>
            <person name="Yu Y."/>
            <person name="Wang X."/>
            <person name="Wang S."/>
            <person name="Zhang T."/>
            <person name="Zhou Y."/>
            <person name="He R."/>
            <person name="Meng N."/>
            <person name="Wang Y."/>
            <person name="Liu W."/>
            <person name="Liu Z."/>
            <person name="Liu J."/>
            <person name="Guo Q."/>
            <person name="Huang H."/>
            <person name="Sederoff R.R."/>
            <person name="Wang G."/>
            <person name="Qu G."/>
            <person name="Chen S."/>
        </authorList>
    </citation>
    <scope>NUCLEOTIDE SEQUENCE</scope>
    <source>
        <strain evidence="11">SC-2020</strain>
    </source>
</reference>
<sequence length="146" mass="16260">MFDFWWHDFNAHLWRSLPLPLHPKTVALLDTPPQLYKVANLSITYHLSPQALPVLITKMPRKLTFLMMVLFLLSSGAKSRSISATTWPESTPPETSSHIPAGSSPEESSSNDDGSCSGLESAEECLIRRSMADHTDYIYTQDISGP</sequence>
<dbReference type="InterPro" id="IPR009438">
    <property type="entry name" value="Phytosulfokine"/>
</dbReference>
<dbReference type="EMBL" id="JAQIZT010000010">
    <property type="protein sequence ID" value="KAJ6982291.1"/>
    <property type="molecule type" value="Genomic_DNA"/>
</dbReference>
<feature type="region of interest" description="Disordered" evidence="10">
    <location>
        <begin position="83"/>
        <end position="119"/>
    </location>
</feature>
<dbReference type="GO" id="GO:0008083">
    <property type="term" value="F:growth factor activity"/>
    <property type="evidence" value="ECO:0007669"/>
    <property type="project" value="UniProtKB-UniRule"/>
</dbReference>